<reference evidence="2" key="1">
    <citation type="journal article" date="2021" name="Open Biol.">
        <title>Shared evolutionary footprints suggest mitochondrial oxidative damage underlies multiple complex I losses in fungi.</title>
        <authorList>
            <person name="Schikora-Tamarit M.A."/>
            <person name="Marcet-Houben M."/>
            <person name="Nosek J."/>
            <person name="Gabaldon T."/>
        </authorList>
    </citation>
    <scope>NUCLEOTIDE SEQUENCE</scope>
    <source>
        <strain evidence="2">CBS2887</strain>
    </source>
</reference>
<evidence type="ECO:0000256" key="1">
    <source>
        <dbReference type="SAM" id="MobiDB-lite"/>
    </source>
</evidence>
<evidence type="ECO:0000313" key="2">
    <source>
        <dbReference type="EMBL" id="KAH3682888.1"/>
    </source>
</evidence>
<organism evidence="2 3">
    <name type="scientific">Wickerhamomyces pijperi</name>
    <name type="common">Yeast</name>
    <name type="synonym">Pichia pijperi</name>
    <dbReference type="NCBI Taxonomy" id="599730"/>
    <lineage>
        <taxon>Eukaryota</taxon>
        <taxon>Fungi</taxon>
        <taxon>Dikarya</taxon>
        <taxon>Ascomycota</taxon>
        <taxon>Saccharomycotina</taxon>
        <taxon>Saccharomycetes</taxon>
        <taxon>Phaffomycetales</taxon>
        <taxon>Wickerhamomycetaceae</taxon>
        <taxon>Wickerhamomyces</taxon>
    </lineage>
</organism>
<reference evidence="2" key="2">
    <citation type="submission" date="2021-01" db="EMBL/GenBank/DDBJ databases">
        <authorList>
            <person name="Schikora-Tamarit M.A."/>
        </authorList>
    </citation>
    <scope>NUCLEOTIDE SEQUENCE</scope>
    <source>
        <strain evidence="2">CBS2887</strain>
    </source>
</reference>
<comment type="caution">
    <text evidence="2">The sequence shown here is derived from an EMBL/GenBank/DDBJ whole genome shotgun (WGS) entry which is preliminary data.</text>
</comment>
<evidence type="ECO:0000313" key="3">
    <source>
        <dbReference type="Proteomes" id="UP000774326"/>
    </source>
</evidence>
<gene>
    <name evidence="2" type="ORF">WICPIJ_006144</name>
</gene>
<keyword evidence="3" id="KW-1185">Reference proteome</keyword>
<protein>
    <submittedName>
        <fullName evidence="2">Uncharacterized protein</fullName>
    </submittedName>
</protein>
<dbReference type="OrthoDB" id="4070694at2759"/>
<feature type="compositionally biased region" description="Basic and acidic residues" evidence="1">
    <location>
        <begin position="52"/>
        <end position="67"/>
    </location>
</feature>
<dbReference type="AlphaFoldDB" id="A0A9P8Q285"/>
<name>A0A9P8Q285_WICPI</name>
<feature type="region of interest" description="Disordered" evidence="1">
    <location>
        <begin position="1"/>
        <end position="36"/>
    </location>
</feature>
<feature type="region of interest" description="Disordered" evidence="1">
    <location>
        <begin position="52"/>
        <end position="130"/>
    </location>
</feature>
<accession>A0A9P8Q285</accession>
<dbReference type="Proteomes" id="UP000774326">
    <property type="component" value="Unassembled WGS sequence"/>
</dbReference>
<feature type="compositionally biased region" description="Low complexity" evidence="1">
    <location>
        <begin position="112"/>
        <end position="122"/>
    </location>
</feature>
<sequence>MGLTDNTNSAAQDASSGSKDWISQAESYIGDKNMDKIRSKIGEERFDKYEKQAHEKLASFGSKKSDSKTSTGGMPGKTAQESSASDSVPSKRSGMNTGMGSESVNTQSNSASGMMDSMTGSSKTGGSGQY</sequence>
<feature type="compositionally biased region" description="Polar residues" evidence="1">
    <location>
        <begin position="1"/>
        <end position="18"/>
    </location>
</feature>
<dbReference type="EMBL" id="JAEUBG010003365">
    <property type="protein sequence ID" value="KAH3682888.1"/>
    <property type="molecule type" value="Genomic_DNA"/>
</dbReference>
<feature type="compositionally biased region" description="Polar residues" evidence="1">
    <location>
        <begin position="79"/>
        <end position="111"/>
    </location>
</feature>
<proteinExistence type="predicted"/>